<evidence type="ECO:0000313" key="2">
    <source>
        <dbReference type="EMBL" id="CAK0830487.1"/>
    </source>
</evidence>
<keyword evidence="3" id="KW-1185">Reference proteome</keyword>
<gene>
    <name evidence="2" type="ORF">PCOR1329_LOCUS29124</name>
</gene>
<protein>
    <submittedName>
        <fullName evidence="2">Uncharacterized protein</fullName>
    </submittedName>
</protein>
<accession>A0ABN9SGF4</accession>
<feature type="compositionally biased region" description="Low complexity" evidence="1">
    <location>
        <begin position="128"/>
        <end position="140"/>
    </location>
</feature>
<dbReference type="EMBL" id="CAUYUJ010010897">
    <property type="protein sequence ID" value="CAK0830487.1"/>
    <property type="molecule type" value="Genomic_DNA"/>
</dbReference>
<name>A0ABN9SGF4_9DINO</name>
<feature type="region of interest" description="Disordered" evidence="1">
    <location>
        <begin position="215"/>
        <end position="264"/>
    </location>
</feature>
<dbReference type="Proteomes" id="UP001189429">
    <property type="component" value="Unassembled WGS sequence"/>
</dbReference>
<evidence type="ECO:0000313" key="3">
    <source>
        <dbReference type="Proteomes" id="UP001189429"/>
    </source>
</evidence>
<proteinExistence type="predicted"/>
<feature type="compositionally biased region" description="Basic and acidic residues" evidence="1">
    <location>
        <begin position="48"/>
        <end position="60"/>
    </location>
</feature>
<comment type="caution">
    <text evidence="2">The sequence shown here is derived from an EMBL/GenBank/DDBJ whole genome shotgun (WGS) entry which is preliminary data.</text>
</comment>
<feature type="compositionally biased region" description="Gly residues" evidence="1">
    <location>
        <begin position="217"/>
        <end position="236"/>
    </location>
</feature>
<feature type="region of interest" description="Disordered" evidence="1">
    <location>
        <begin position="348"/>
        <end position="370"/>
    </location>
</feature>
<feature type="non-terminal residue" evidence="2">
    <location>
        <position position="370"/>
    </location>
</feature>
<feature type="region of interest" description="Disordered" evidence="1">
    <location>
        <begin position="1"/>
        <end position="151"/>
    </location>
</feature>
<organism evidence="2 3">
    <name type="scientific">Prorocentrum cordatum</name>
    <dbReference type="NCBI Taxonomy" id="2364126"/>
    <lineage>
        <taxon>Eukaryota</taxon>
        <taxon>Sar</taxon>
        <taxon>Alveolata</taxon>
        <taxon>Dinophyceae</taxon>
        <taxon>Prorocentrales</taxon>
        <taxon>Prorocentraceae</taxon>
        <taxon>Prorocentrum</taxon>
    </lineage>
</organism>
<sequence length="370" mass="38422">PFQFQGLPSEARQTRPPASRSPLGGQSVSPALPLRRAGQKLLSPQRFFDFRARPAEEHAPRGRPPARSQAAVGRLAHDGPGRRPGPSPTARAAPAGSVDPAAPRQARGARPRAGLHRLARRRRRHRPGLPSCRPGAAAAARWRRPRPGEAGQAAAAGEHALTGVSGEAWARQRRAFQEAVAGGQGVQRQRHGGAARAAAALARQCASIGHVRDRRAGVGGRGRGARGGLPAAGGGRARGRRAGGRAPGLPRGQGPGRRGRERGAEPAGHIDALLHGFAGCVRARTEQVRAALSDPAAGSRDSAALLARLLQRTCDLQPEEVLDNAHSCLLAGFDTIMALALRGGQGTDTSALRSLSPLVGPLGRPSPPPL</sequence>
<feature type="non-terminal residue" evidence="2">
    <location>
        <position position="1"/>
    </location>
</feature>
<feature type="compositionally biased region" description="Basic residues" evidence="1">
    <location>
        <begin position="107"/>
        <end position="127"/>
    </location>
</feature>
<evidence type="ECO:0000256" key="1">
    <source>
        <dbReference type="SAM" id="MobiDB-lite"/>
    </source>
</evidence>
<reference evidence="2" key="1">
    <citation type="submission" date="2023-10" db="EMBL/GenBank/DDBJ databases">
        <authorList>
            <person name="Chen Y."/>
            <person name="Shah S."/>
            <person name="Dougan E. K."/>
            <person name="Thang M."/>
            <person name="Chan C."/>
        </authorList>
    </citation>
    <scope>NUCLEOTIDE SEQUENCE [LARGE SCALE GENOMIC DNA]</scope>
</reference>